<dbReference type="PANTHER" id="PTHR12901:SF10">
    <property type="entry name" value="COENZYME Q-BINDING PROTEIN COQ10, MITOCHONDRIAL"/>
    <property type="match status" value="1"/>
</dbReference>
<dbReference type="Gene3D" id="3.30.530.20">
    <property type="match status" value="1"/>
</dbReference>
<dbReference type="EMBL" id="CAAALY010044401">
    <property type="protein sequence ID" value="VEL20030.1"/>
    <property type="molecule type" value="Genomic_DNA"/>
</dbReference>
<protein>
    <recommendedName>
        <fullName evidence="3">Coenzyme Q-binding protein COQ10 START domain-containing protein</fullName>
    </recommendedName>
</protein>
<dbReference type="GO" id="GO:0048039">
    <property type="term" value="F:ubiquinone binding"/>
    <property type="evidence" value="ECO:0007669"/>
    <property type="project" value="InterPro"/>
</dbReference>
<accession>A0A448WTQ9</accession>
<sequence length="64" mass="7620">MPKCSILEFSVDFEFRSLLHSHFAMLFFDHVVTTMVNAFLDRSQQLYGLEAIPRQKPQILKYRK</sequence>
<dbReference type="PANTHER" id="PTHR12901">
    <property type="entry name" value="SPERM PROTEIN HOMOLOG"/>
    <property type="match status" value="1"/>
</dbReference>
<dbReference type="GO" id="GO:0005739">
    <property type="term" value="C:mitochondrion"/>
    <property type="evidence" value="ECO:0007669"/>
    <property type="project" value="TreeGrafter"/>
</dbReference>
<name>A0A448WTQ9_9PLAT</name>
<keyword evidence="2" id="KW-1185">Reference proteome</keyword>
<comment type="caution">
    <text evidence="1">The sequence shown here is derived from an EMBL/GenBank/DDBJ whole genome shotgun (WGS) entry which is preliminary data.</text>
</comment>
<dbReference type="InterPro" id="IPR023393">
    <property type="entry name" value="START-like_dom_sf"/>
</dbReference>
<dbReference type="Proteomes" id="UP000784294">
    <property type="component" value="Unassembled WGS sequence"/>
</dbReference>
<evidence type="ECO:0000313" key="1">
    <source>
        <dbReference type="EMBL" id="VEL20030.1"/>
    </source>
</evidence>
<dbReference type="InterPro" id="IPR044996">
    <property type="entry name" value="COQ10-like"/>
</dbReference>
<dbReference type="OrthoDB" id="292693at2759"/>
<proteinExistence type="predicted"/>
<organism evidence="1 2">
    <name type="scientific">Protopolystoma xenopodis</name>
    <dbReference type="NCBI Taxonomy" id="117903"/>
    <lineage>
        <taxon>Eukaryota</taxon>
        <taxon>Metazoa</taxon>
        <taxon>Spiralia</taxon>
        <taxon>Lophotrochozoa</taxon>
        <taxon>Platyhelminthes</taxon>
        <taxon>Monogenea</taxon>
        <taxon>Polyopisthocotylea</taxon>
        <taxon>Polystomatidea</taxon>
        <taxon>Polystomatidae</taxon>
        <taxon>Protopolystoma</taxon>
    </lineage>
</organism>
<dbReference type="AlphaFoldDB" id="A0A448WTQ9"/>
<gene>
    <name evidence="1" type="ORF">PXEA_LOCUS13470</name>
</gene>
<evidence type="ECO:0000313" key="2">
    <source>
        <dbReference type="Proteomes" id="UP000784294"/>
    </source>
</evidence>
<dbReference type="GO" id="GO:0045333">
    <property type="term" value="P:cellular respiration"/>
    <property type="evidence" value="ECO:0007669"/>
    <property type="project" value="InterPro"/>
</dbReference>
<evidence type="ECO:0008006" key="3">
    <source>
        <dbReference type="Google" id="ProtNLM"/>
    </source>
</evidence>
<reference evidence="1" key="1">
    <citation type="submission" date="2018-11" db="EMBL/GenBank/DDBJ databases">
        <authorList>
            <consortium name="Pathogen Informatics"/>
        </authorList>
    </citation>
    <scope>NUCLEOTIDE SEQUENCE</scope>
</reference>